<comment type="caution">
    <text evidence="3">The sequence shown here is derived from an EMBL/GenBank/DDBJ whole genome shotgun (WGS) entry which is preliminary data.</text>
</comment>
<dbReference type="PROSITE" id="PS00036">
    <property type="entry name" value="BZIP_BASIC"/>
    <property type="match status" value="1"/>
</dbReference>
<sequence length="442" mass="49353">MDPHSNRTNDPPMPPSQIILQNAEHIPSNLEGSTTGVDRKTKKRIQNRVAQRTYRTRIKQRLHDLQQQVHQLQQREGEHQRDTQTRELEADDSGNEGVAIYPPFTRIPTTMAVRSNLEATSQEIPRDPWTGVHSQPNMWNSPLGATGFAYNPFPLPTKPPLELTPGTTLQSLSPTSLPLDLSSSVLCSQTCHGEPPRDTLAFSRGVEDNSQHQIINTVGNIFETDEDGQICHSHGFNSPDLSPWGQKLELRAATDDSIPGRQTINTPQPNFYRDGITNPPMATGPTQWSVGGLTNPQPTVEEQFEYVLGCAQRVGFDSFDTMALHYYTRNFHPASALALEQRLSRNRRLPELLAELRKQSTTWNPWQRRGYQDEILKAAEEICAIEYSGFHKADGNGSENESVNEAALGDTLPNLCAFLTGLVSSNPQLSQRQISEVVFTIT</sequence>
<dbReference type="InterPro" id="IPR052635">
    <property type="entry name" value="Sec_Metab_Biosynth_Reg"/>
</dbReference>
<accession>A0A7C8IUA5</accession>
<dbReference type="InterPro" id="IPR004827">
    <property type="entry name" value="bZIP"/>
</dbReference>
<dbReference type="Proteomes" id="UP000481858">
    <property type="component" value="Unassembled WGS sequence"/>
</dbReference>
<feature type="compositionally biased region" description="Basic and acidic residues" evidence="1">
    <location>
        <begin position="73"/>
        <end position="88"/>
    </location>
</feature>
<dbReference type="AlphaFoldDB" id="A0A7C8IUA5"/>
<dbReference type="InParanoid" id="A0A7C8IUA5"/>
<dbReference type="GO" id="GO:0003700">
    <property type="term" value="F:DNA-binding transcription factor activity"/>
    <property type="evidence" value="ECO:0007669"/>
    <property type="project" value="InterPro"/>
</dbReference>
<dbReference type="CDD" id="cd14688">
    <property type="entry name" value="bZIP_YAP"/>
    <property type="match status" value="1"/>
</dbReference>
<organism evidence="3 4">
    <name type="scientific">Xylaria multiplex</name>
    <dbReference type="NCBI Taxonomy" id="323545"/>
    <lineage>
        <taxon>Eukaryota</taxon>
        <taxon>Fungi</taxon>
        <taxon>Dikarya</taxon>
        <taxon>Ascomycota</taxon>
        <taxon>Pezizomycotina</taxon>
        <taxon>Sordariomycetes</taxon>
        <taxon>Xylariomycetidae</taxon>
        <taxon>Xylariales</taxon>
        <taxon>Xylariaceae</taxon>
        <taxon>Xylaria</taxon>
    </lineage>
</organism>
<name>A0A7C8IUA5_9PEZI</name>
<feature type="domain" description="BZIP" evidence="2">
    <location>
        <begin position="42"/>
        <end position="57"/>
    </location>
</feature>
<feature type="region of interest" description="Disordered" evidence="1">
    <location>
        <begin position="65"/>
        <end position="98"/>
    </location>
</feature>
<evidence type="ECO:0000256" key="1">
    <source>
        <dbReference type="SAM" id="MobiDB-lite"/>
    </source>
</evidence>
<protein>
    <recommendedName>
        <fullName evidence="2">BZIP domain-containing protein</fullName>
    </recommendedName>
</protein>
<dbReference type="EMBL" id="WUBL01000023">
    <property type="protein sequence ID" value="KAF2970438.1"/>
    <property type="molecule type" value="Genomic_DNA"/>
</dbReference>
<evidence type="ECO:0000259" key="2">
    <source>
        <dbReference type="PROSITE" id="PS00036"/>
    </source>
</evidence>
<proteinExistence type="predicted"/>
<reference evidence="3 4" key="1">
    <citation type="submission" date="2019-12" db="EMBL/GenBank/DDBJ databases">
        <title>Draft genome sequence of the ascomycete Xylaria multiplex DSM 110363.</title>
        <authorList>
            <person name="Buettner E."/>
            <person name="Kellner H."/>
        </authorList>
    </citation>
    <scope>NUCLEOTIDE SEQUENCE [LARGE SCALE GENOMIC DNA]</scope>
    <source>
        <strain evidence="3 4">DSM 110363</strain>
    </source>
</reference>
<dbReference type="SMART" id="SM00338">
    <property type="entry name" value="BRLZ"/>
    <property type="match status" value="1"/>
</dbReference>
<evidence type="ECO:0000313" key="4">
    <source>
        <dbReference type="Proteomes" id="UP000481858"/>
    </source>
</evidence>
<dbReference type="OrthoDB" id="194358at2759"/>
<dbReference type="InterPro" id="IPR046347">
    <property type="entry name" value="bZIP_sf"/>
</dbReference>
<dbReference type="PANTHER" id="PTHR39607:SF1">
    <property type="entry name" value="B-ZIP TRANSCRIPTION FACTOR (EUROFUNG)"/>
    <property type="match status" value="1"/>
</dbReference>
<keyword evidence="4" id="KW-1185">Reference proteome</keyword>
<evidence type="ECO:0000313" key="3">
    <source>
        <dbReference type="EMBL" id="KAF2970438.1"/>
    </source>
</evidence>
<dbReference type="PANTHER" id="PTHR39607">
    <property type="entry name" value="XANTHOCILLIN BIOSYNTHESIS CLUSTER TRANSCRIPTION FACTOR XANC-RELATED"/>
    <property type="match status" value="1"/>
</dbReference>
<dbReference type="SUPFAM" id="SSF57959">
    <property type="entry name" value="Leucine zipper domain"/>
    <property type="match status" value="1"/>
</dbReference>
<gene>
    <name evidence="3" type="ORF">GQX73_g3100</name>
</gene>
<feature type="region of interest" description="Disordered" evidence="1">
    <location>
        <begin position="1"/>
        <end position="47"/>
    </location>
</feature>
<dbReference type="Gene3D" id="1.20.5.170">
    <property type="match status" value="1"/>
</dbReference>